<proteinExistence type="predicted"/>
<organism evidence="2 3">
    <name type="scientific">Hassallia byssoidea VB512170</name>
    <dbReference type="NCBI Taxonomy" id="1304833"/>
    <lineage>
        <taxon>Bacteria</taxon>
        <taxon>Bacillati</taxon>
        <taxon>Cyanobacteriota</taxon>
        <taxon>Cyanophyceae</taxon>
        <taxon>Nostocales</taxon>
        <taxon>Tolypothrichaceae</taxon>
        <taxon>Hassallia</taxon>
    </lineage>
</organism>
<dbReference type="Proteomes" id="UP000031549">
    <property type="component" value="Unassembled WGS sequence"/>
</dbReference>
<keyword evidence="3" id="KW-1185">Reference proteome</keyword>
<dbReference type="EMBL" id="JTCM02000019">
    <property type="protein sequence ID" value="NEU73186.1"/>
    <property type="molecule type" value="Genomic_DNA"/>
</dbReference>
<sequence>MVHNINKFLSPRKWTIPLAGLIITAGVVGEQAKPVLSNQIETAQTSTLVTDLQVSRNALQERQIQANASLGTDDNDKVSSPGTSAQLTKSQKSTKNAGVVTTKFPKQDGVYLYGQSPQPNQLGQGYIVFEKRQNQVMGALYMPSSEFSCFQGNVDSTGELAMTVTAPAGGGLEEVATANTIPKLDADQPMTYAYSVALQDYHKLNTVSDNDRQILQMCNQVSDGGYRK</sequence>
<evidence type="ECO:0000256" key="1">
    <source>
        <dbReference type="SAM" id="MobiDB-lite"/>
    </source>
</evidence>
<protein>
    <submittedName>
        <fullName evidence="2">Uncharacterized protein</fullName>
    </submittedName>
</protein>
<feature type="region of interest" description="Disordered" evidence="1">
    <location>
        <begin position="66"/>
        <end position="96"/>
    </location>
</feature>
<reference evidence="2 3" key="1">
    <citation type="journal article" date="2015" name="Genome Announc.">
        <title>Draft Genome Sequence of Cyanobacterium Hassallia byssoidea Strain VB512170, Isolated from Monuments in India.</title>
        <authorList>
            <person name="Singh D."/>
            <person name="Chandrababunaidu M.M."/>
            <person name="Panda A."/>
            <person name="Sen D."/>
            <person name="Bhattacharyya S."/>
            <person name="Adhikary S.P."/>
            <person name="Tripathy S."/>
        </authorList>
    </citation>
    <scope>NUCLEOTIDE SEQUENCE [LARGE SCALE GENOMIC DNA]</scope>
    <source>
        <strain evidence="2 3">VB512170</strain>
    </source>
</reference>
<comment type="caution">
    <text evidence="2">The sequence shown here is derived from an EMBL/GenBank/DDBJ whole genome shotgun (WGS) entry which is preliminary data.</text>
</comment>
<accession>A0A846H743</accession>
<dbReference type="AlphaFoldDB" id="A0A846H743"/>
<gene>
    <name evidence="2" type="ORF">PI95_011580</name>
</gene>
<name>A0A846H743_9CYAN</name>
<evidence type="ECO:0000313" key="3">
    <source>
        <dbReference type="Proteomes" id="UP000031549"/>
    </source>
</evidence>
<evidence type="ECO:0000313" key="2">
    <source>
        <dbReference type="EMBL" id="NEU73186.1"/>
    </source>
</evidence>